<dbReference type="GO" id="GO:0016491">
    <property type="term" value="F:oxidoreductase activity"/>
    <property type="evidence" value="ECO:0007669"/>
    <property type="project" value="UniProtKB-KW"/>
</dbReference>
<dbReference type="InterPro" id="IPR036136">
    <property type="entry name" value="Nit/Sulf_reduc_fer-like_dom_sf"/>
</dbReference>
<evidence type="ECO:0000256" key="1">
    <source>
        <dbReference type="ARBA" id="ARBA00022485"/>
    </source>
</evidence>
<dbReference type="PANTHER" id="PTHR32439:SF9">
    <property type="entry name" value="BLR3264 PROTEIN"/>
    <property type="match status" value="1"/>
</dbReference>
<dbReference type="InterPro" id="IPR005117">
    <property type="entry name" value="NiRdtase/SiRdtase_haem-b_fer"/>
</dbReference>
<dbReference type="STRING" id="169435.ERS852551_02965"/>
<evidence type="ECO:0000256" key="4">
    <source>
        <dbReference type="ARBA" id="ARBA00023002"/>
    </source>
</evidence>
<comment type="caution">
    <text evidence="9">The sequence shown here is derived from an EMBL/GenBank/DDBJ whole genome shotgun (WGS) entry which is preliminary data.</text>
</comment>
<keyword evidence="2" id="KW-0349">Heme</keyword>
<evidence type="ECO:0000313" key="9">
    <source>
        <dbReference type="EMBL" id="EDS12503.1"/>
    </source>
</evidence>
<evidence type="ECO:0000256" key="3">
    <source>
        <dbReference type="ARBA" id="ARBA00022723"/>
    </source>
</evidence>
<dbReference type="SUPFAM" id="SSF55124">
    <property type="entry name" value="Nitrite/Sulfite reductase N-terminal domain-like"/>
    <property type="match status" value="2"/>
</dbReference>
<keyword evidence="3" id="KW-0479">Metal-binding</keyword>
<proteinExistence type="predicted"/>
<dbReference type="SUPFAM" id="SSF56014">
    <property type="entry name" value="Nitrite and sulphite reductase 4Fe-4S domain-like"/>
    <property type="match status" value="2"/>
</dbReference>
<dbReference type="HOGENOM" id="CLU_015667_1_1_9"/>
<dbReference type="Pfam" id="PF03460">
    <property type="entry name" value="NIR_SIR_ferr"/>
    <property type="match status" value="1"/>
</dbReference>
<dbReference type="Proteomes" id="UP000003803">
    <property type="component" value="Unassembled WGS sequence"/>
</dbReference>
<sequence length="540" mass="59103">MGKLNVSPDCQKTAGWLLYKEKDGQAMKIIAPQAWREDIALFKEKTDAFYAGELDKGAYKAFSGYYGSYAQRGGKANMLRLRMTAGRVTREKMEYTAKALRQYDVKRLHFTTCQTIQLHDLQPEQVYGIMEGALDAGIVTIGGGGDFPRNVMCSPLSGVEQDEFFDVLPWAQAAGEYLMSFIKAEKMPRKLKVGFSNSPKNLTHATFRDLGFAARADGLFDVYSAGGLGNNPRFGVRVAQAVQPEKILYYIKAMWLTFCAYGNYENRAKARTRYMQDALGGPENYAKAYREKLDEAFGGEDLTIVVEPVAFDKQGDGSTAQGRRVLEQKQEGLYTVQWHPIGGQPTPEEFCALSDALAEMPGAEMRLAPDETAYIINLTGNEAQKVLELTKNSAGTLFENSVSCIGAQICQVGLRDSQALLTACIDAVRKAGIPDKALPQIHISGCPSSCGTHQIGALGFRGGVKSVDKKPQPAFVLFVNGDERQGKEAMGRELGTILETEIPAFLVELGTAVAKSGMDFDAWNTAEPEALERIAAQHLA</sequence>
<organism evidence="9 10">
    <name type="scientific">Anaerotruncus colihominis DSM 17241</name>
    <dbReference type="NCBI Taxonomy" id="445972"/>
    <lineage>
        <taxon>Bacteria</taxon>
        <taxon>Bacillati</taxon>
        <taxon>Bacillota</taxon>
        <taxon>Clostridia</taxon>
        <taxon>Eubacteriales</taxon>
        <taxon>Oscillospiraceae</taxon>
        <taxon>Anaerotruncus</taxon>
    </lineage>
</organism>
<keyword evidence="1" id="KW-0004">4Fe-4S</keyword>
<gene>
    <name evidence="9" type="ORF">ANACOL_00735</name>
</gene>
<dbReference type="Pfam" id="PF01077">
    <property type="entry name" value="NIR_SIR"/>
    <property type="match status" value="1"/>
</dbReference>
<reference evidence="9" key="1">
    <citation type="submission" date="2007-11" db="EMBL/GenBank/DDBJ databases">
        <authorList>
            <person name="Fulton L."/>
            <person name="Clifton S."/>
            <person name="Fulton B."/>
            <person name="Xu J."/>
            <person name="Minx P."/>
            <person name="Pepin K.H."/>
            <person name="Johnson M."/>
            <person name="Thiruvilangam P."/>
            <person name="Bhonagiri V."/>
            <person name="Nash W.E."/>
            <person name="Mardis E.R."/>
            <person name="Wilson R.K."/>
        </authorList>
    </citation>
    <scope>NUCLEOTIDE SEQUENCE [LARGE SCALE GENOMIC DNA]</scope>
    <source>
        <strain evidence="9">DSM 17241</strain>
    </source>
</reference>
<reference evidence="9" key="2">
    <citation type="submission" date="2013-09" db="EMBL/GenBank/DDBJ databases">
        <title>Draft genome sequence of Anaerotruncus colihominis(DSM 17241).</title>
        <authorList>
            <person name="Sudarsanam P."/>
            <person name="Ley R."/>
            <person name="Guruge J."/>
            <person name="Turnbaugh P.J."/>
            <person name="Mahowald M."/>
            <person name="Liep D."/>
            <person name="Gordon J."/>
        </authorList>
    </citation>
    <scope>NUCLEOTIDE SEQUENCE</scope>
    <source>
        <strain evidence="9">DSM 17241</strain>
    </source>
</reference>
<dbReference type="AlphaFoldDB" id="B0P7K0"/>
<dbReference type="GO" id="GO:0020037">
    <property type="term" value="F:heme binding"/>
    <property type="evidence" value="ECO:0007669"/>
    <property type="project" value="InterPro"/>
</dbReference>
<dbReference type="InterPro" id="IPR051329">
    <property type="entry name" value="NIR_SIR_4Fe-4S"/>
</dbReference>
<evidence type="ECO:0000256" key="2">
    <source>
        <dbReference type="ARBA" id="ARBA00022617"/>
    </source>
</evidence>
<evidence type="ECO:0000256" key="6">
    <source>
        <dbReference type="ARBA" id="ARBA00023014"/>
    </source>
</evidence>
<evidence type="ECO:0000259" key="8">
    <source>
        <dbReference type="Pfam" id="PF03460"/>
    </source>
</evidence>
<dbReference type="GO" id="GO:0051539">
    <property type="term" value="F:4 iron, 4 sulfur cluster binding"/>
    <property type="evidence" value="ECO:0007669"/>
    <property type="project" value="UniProtKB-KW"/>
</dbReference>
<evidence type="ECO:0000256" key="5">
    <source>
        <dbReference type="ARBA" id="ARBA00023004"/>
    </source>
</evidence>
<keyword evidence="6" id="KW-0411">Iron-sulfur</keyword>
<dbReference type="PRINTS" id="PR00397">
    <property type="entry name" value="SIROHAEM"/>
</dbReference>
<feature type="domain" description="Nitrite/Sulfite reductase ferredoxin-like" evidence="8">
    <location>
        <begin position="69"/>
        <end position="132"/>
    </location>
</feature>
<protein>
    <submittedName>
        <fullName evidence="9">Nitrite/sulfite reductase ferredoxin domain protein</fullName>
    </submittedName>
</protein>
<accession>B0P7K0</accession>
<name>B0P7K0_9FIRM</name>
<dbReference type="GO" id="GO:0046872">
    <property type="term" value="F:metal ion binding"/>
    <property type="evidence" value="ECO:0007669"/>
    <property type="project" value="UniProtKB-KW"/>
</dbReference>
<dbReference type="Gene3D" id="3.30.413.10">
    <property type="entry name" value="Sulfite Reductase Hemoprotein, domain 1"/>
    <property type="match status" value="2"/>
</dbReference>
<keyword evidence="10" id="KW-1185">Reference proteome</keyword>
<dbReference type="eggNOG" id="COG0155">
    <property type="taxonomic scope" value="Bacteria"/>
</dbReference>
<evidence type="ECO:0000259" key="7">
    <source>
        <dbReference type="Pfam" id="PF01077"/>
    </source>
</evidence>
<dbReference type="InterPro" id="IPR006067">
    <property type="entry name" value="NO2/SO3_Rdtase_4Fe4S_dom"/>
</dbReference>
<keyword evidence="4" id="KW-0560">Oxidoreductase</keyword>
<dbReference type="InterPro" id="IPR006066">
    <property type="entry name" value="NO2/SO3_Rdtase_FeS/sirohaem_BS"/>
</dbReference>
<feature type="domain" description="Nitrite/sulphite reductase 4Fe-4S" evidence="7">
    <location>
        <begin position="145"/>
        <end position="293"/>
    </location>
</feature>
<evidence type="ECO:0000313" key="10">
    <source>
        <dbReference type="Proteomes" id="UP000003803"/>
    </source>
</evidence>
<dbReference type="Gene3D" id="3.90.480.10">
    <property type="entry name" value="Sulfite Reductase Hemoprotein,Domain 2"/>
    <property type="match status" value="1"/>
</dbReference>
<dbReference type="PANTHER" id="PTHR32439">
    <property type="entry name" value="FERREDOXIN--NITRITE REDUCTASE, CHLOROPLASTIC"/>
    <property type="match status" value="1"/>
</dbReference>
<dbReference type="InterPro" id="IPR045854">
    <property type="entry name" value="NO2/SO3_Rdtase_4Fe4S_sf"/>
</dbReference>
<keyword evidence="5" id="KW-0408">Iron</keyword>
<dbReference type="EMBL" id="ABGD02000006">
    <property type="protein sequence ID" value="EDS12503.1"/>
    <property type="molecule type" value="Genomic_DNA"/>
</dbReference>